<dbReference type="InterPro" id="IPR040525">
    <property type="entry name" value="UGGT_TRXL_4"/>
</dbReference>
<feature type="compositionally biased region" description="Polar residues" evidence="9">
    <location>
        <begin position="1462"/>
        <end position="1478"/>
    </location>
</feature>
<sequence length="1484" mass="166388">MGPFSLPWGLTGALLATTYLHSICVTAAPSINVGLKTSFSSAPYLVELLETAADENATSYFPLLDRIADDYFSKASTDKELYDQFVQLLTDDGHMQAESLSSYKFALSMRSLAPRIEAHYQYYHTAAEPSLKSEQDTSCPVWVLFNGKQYCSPSLEDARGDVNAESQIQELQFDRVIGNLSAPASILYADITSPTFGKFHKTMVKTAREGKTSYRVRHRKPMNAETKPLIIPGYGVELALKRTDYIVIDDREDSEESKPSAVPEKEVKFEDEELADLKPLSTSELFSLAVKASSFIMQSEAPLDTLVKLSQDFPKYSSAIASHNATKEFLAEHDYNRGQLVPAGYNIMWLNGLQLIERQIEALDLLDLVRKERKLINGVKDLGLTGPEAIQLIAHNEIASVKGEGDVQRFDWRDEIEGGNVIIWMNDLEKDKRYADWPTHLTAFLQRTYPGQLPTVRRDSFNLVLPVDFTDPQDVSMIAETLLSFVKRKLTIRIGLVPITKTIHQVEQARVVYYLIDTYGLQAAIAYLEASATAKKLSASSKSSFNTVVEGRKVRTDKVARPVEEMLKSEDYQDQIKASQSWSRRLSAGSKIPPMFVDGAALPRDENWLQTMSQRVNADLQTLQQAIFMETFDADSWLPGHFLAQASTRRNSLIVPEDEKTLKVFDVNKLIGDDQDSFSKLPRMKADLALPKIDWAHLIVVADLESEAGVKVLATAAASQEANPSVEVVILHNPASASAASGLSTDLFAYVRDHAFQPLPDVTELMAILSNEESSSDAIHDANAYWHTYDHIVRSLALRPGENALLLNGRLVGPIPDSTEFDTEDFDQLLSYERSKRITPTYTATEALGLSEKIVDPLGAAKVSSIVSISTMSDTPEGIFEQASTIRMGQFHTWNSSHTVIETGDASTASIQITVLLDPASETGQRWVPLLKVLSELDGVYTKIFLNPKERLQELPVKRFYRYVLDSKPTFNEAGALQPLGATFSGVPQEALLTVGLDIPPAWLVAPKVSVYDLDNIKLSSIKTDVEALYELENILIEGHSREIPAGQAPRGAQLALGTERDPHTADTIIMANLGYFQFKANPGFYKIDLQEGRSSEIFSIDSTGSLGWSPVPGDESTEVVLMSFKGTTLYPRLSRKAGMETEDVLEAKAEGEMDFMSRGLKFAQEFLGGKGKEVAEMEVQADINIFSVASGHLYERMLNIMMVSVMKHTKHTVKFWFIEQFLSPSFKDFIPYLAAEYGFKYEMVTYKWPHWLRAQTEKQREIWGYKILFLDVLFPLSLDKVIFVDADQIVRTDMIELVNHDLKGAPYGFTPMCDSRTEMEGFRFWKQGYWEKFLRGLPYHISALYVVDLVRFRQLAAGDRLRQQYHQLSADPNSLSNLDQDLPNHMQSILPIHSLPQEWLWCETWCSDEALKEAKTIDLCNNPLTKEPKLDRARRQVPEWTVYDDEIAAVDKKRKGLNGAVKNTKSTTLEEPVTSTASKKDEL</sequence>
<dbReference type="InterPro" id="IPR040497">
    <property type="entry name" value="Glyco_transf_24"/>
</dbReference>
<evidence type="ECO:0000256" key="3">
    <source>
        <dbReference type="ARBA" id="ARBA00004922"/>
    </source>
</evidence>
<feature type="region of interest" description="Disordered" evidence="9">
    <location>
        <begin position="1457"/>
        <end position="1484"/>
    </location>
</feature>
<dbReference type="GO" id="GO:0003980">
    <property type="term" value="F:UDP-glucose:glycoprotein glucosyltransferase activity"/>
    <property type="evidence" value="ECO:0007669"/>
    <property type="project" value="InterPro"/>
</dbReference>
<dbReference type="FunFam" id="3.90.550.10:FF:000065">
    <property type="entry name" value="UDP-glucose:glycoprotein glucosyltransferase, putative"/>
    <property type="match status" value="1"/>
</dbReference>
<feature type="domain" description="UGGT thioredoxin-like" evidence="11">
    <location>
        <begin position="42"/>
        <end position="226"/>
    </location>
</feature>
<evidence type="ECO:0000256" key="2">
    <source>
        <dbReference type="ARBA" id="ARBA00004319"/>
    </source>
</evidence>
<keyword evidence="7" id="KW-0256">Endoplasmic reticulum</keyword>
<feature type="domain" description="UGGT thioredoxin-like" evidence="12">
    <location>
        <begin position="274"/>
        <end position="403"/>
    </location>
</feature>
<dbReference type="EMBL" id="FJOG01000010">
    <property type="protein sequence ID" value="CZR57642.1"/>
    <property type="molecule type" value="Genomic_DNA"/>
</dbReference>
<evidence type="ECO:0000256" key="4">
    <source>
        <dbReference type="ARBA" id="ARBA00006351"/>
    </source>
</evidence>
<evidence type="ECO:0000256" key="1">
    <source>
        <dbReference type="ARBA" id="ARBA00001913"/>
    </source>
</evidence>
<dbReference type="STRING" id="576137.A0A1L7WXY8"/>
<dbReference type="CDD" id="cd06432">
    <property type="entry name" value="GT8_HUGT1_C_like"/>
    <property type="match status" value="1"/>
</dbReference>
<comment type="pathway">
    <text evidence="3">Protein modification; protein glycosylation.</text>
</comment>
<evidence type="ECO:0000259" key="12">
    <source>
        <dbReference type="Pfam" id="PF18401"/>
    </source>
</evidence>
<dbReference type="InterPro" id="IPR029044">
    <property type="entry name" value="Nucleotide-diphossugar_trans"/>
</dbReference>
<evidence type="ECO:0000313" key="17">
    <source>
        <dbReference type="Proteomes" id="UP000184330"/>
    </source>
</evidence>
<feature type="chain" id="PRO_5013313008" evidence="10">
    <location>
        <begin position="28"/>
        <end position="1484"/>
    </location>
</feature>
<evidence type="ECO:0000259" key="14">
    <source>
        <dbReference type="Pfam" id="PF18403"/>
    </source>
</evidence>
<comment type="cofactor">
    <cofactor evidence="1">
        <name>Ca(2+)</name>
        <dbReference type="ChEBI" id="CHEBI:29108"/>
    </cofactor>
</comment>
<name>A0A1L7WXY8_9HELO</name>
<dbReference type="Pfam" id="PF18404">
    <property type="entry name" value="Glyco_transf_24"/>
    <property type="match status" value="1"/>
</dbReference>
<protein>
    <submittedName>
        <fullName evidence="16">Related to KRE5-killer toxin-resistance protein</fullName>
    </submittedName>
</protein>
<evidence type="ECO:0000259" key="11">
    <source>
        <dbReference type="Pfam" id="PF18400"/>
    </source>
</evidence>
<dbReference type="UniPathway" id="UPA00378"/>
<gene>
    <name evidence="16" type="ORF">PAC_07531</name>
</gene>
<dbReference type="Pfam" id="PF18403">
    <property type="entry name" value="Thioredoxin_15"/>
    <property type="match status" value="1"/>
</dbReference>
<dbReference type="GO" id="GO:0051082">
    <property type="term" value="F:unfolded protein binding"/>
    <property type="evidence" value="ECO:0007669"/>
    <property type="project" value="TreeGrafter"/>
</dbReference>
<keyword evidence="8" id="KW-0325">Glycoprotein</keyword>
<organism evidence="16 17">
    <name type="scientific">Phialocephala subalpina</name>
    <dbReference type="NCBI Taxonomy" id="576137"/>
    <lineage>
        <taxon>Eukaryota</taxon>
        <taxon>Fungi</taxon>
        <taxon>Dikarya</taxon>
        <taxon>Ascomycota</taxon>
        <taxon>Pezizomycotina</taxon>
        <taxon>Leotiomycetes</taxon>
        <taxon>Helotiales</taxon>
        <taxon>Mollisiaceae</taxon>
        <taxon>Phialocephala</taxon>
        <taxon>Phialocephala fortinii species complex</taxon>
    </lineage>
</organism>
<dbReference type="SUPFAM" id="SSF53448">
    <property type="entry name" value="Nucleotide-diphospho-sugar transferases"/>
    <property type="match status" value="1"/>
</dbReference>
<dbReference type="Gene3D" id="3.90.550.10">
    <property type="entry name" value="Spore Coat Polysaccharide Biosynthesis Protein SpsA, Chain A"/>
    <property type="match status" value="1"/>
</dbReference>
<dbReference type="Pfam" id="PF06427">
    <property type="entry name" value="UDP-g_GGTase"/>
    <property type="match status" value="1"/>
</dbReference>
<evidence type="ECO:0000256" key="8">
    <source>
        <dbReference type="ARBA" id="ARBA00023180"/>
    </source>
</evidence>
<comment type="similarity">
    <text evidence="4">Belongs to the glycosyltransferase 8 family.</text>
</comment>
<accession>A0A1L7WXY8</accession>
<keyword evidence="17" id="KW-1185">Reference proteome</keyword>
<dbReference type="InterPro" id="IPR040692">
    <property type="entry name" value="UGGT_TRXL_3"/>
</dbReference>
<evidence type="ECO:0000256" key="9">
    <source>
        <dbReference type="SAM" id="MobiDB-lite"/>
    </source>
</evidence>
<dbReference type="GO" id="GO:0005788">
    <property type="term" value="C:endoplasmic reticulum lumen"/>
    <property type="evidence" value="ECO:0007669"/>
    <property type="project" value="UniProtKB-SubCell"/>
</dbReference>
<evidence type="ECO:0000256" key="10">
    <source>
        <dbReference type="SAM" id="SignalP"/>
    </source>
</evidence>
<proteinExistence type="inferred from homology"/>
<dbReference type="Pfam" id="PF18401">
    <property type="entry name" value="Thioredoxin_13"/>
    <property type="match status" value="1"/>
</dbReference>
<dbReference type="PANTHER" id="PTHR11226:SF0">
    <property type="entry name" value="UDP-GLUCOSE:GLYCOPROTEIN GLUCOSYLTRANSFERASE"/>
    <property type="match status" value="1"/>
</dbReference>
<evidence type="ECO:0000256" key="7">
    <source>
        <dbReference type="ARBA" id="ARBA00022824"/>
    </source>
</evidence>
<evidence type="ECO:0000259" key="13">
    <source>
        <dbReference type="Pfam" id="PF18402"/>
    </source>
</evidence>
<evidence type="ECO:0000259" key="15">
    <source>
        <dbReference type="Pfam" id="PF18404"/>
    </source>
</evidence>
<keyword evidence="5" id="KW-0808">Transferase</keyword>
<evidence type="ECO:0000313" key="16">
    <source>
        <dbReference type="EMBL" id="CZR57642.1"/>
    </source>
</evidence>
<reference evidence="16 17" key="1">
    <citation type="submission" date="2016-03" db="EMBL/GenBank/DDBJ databases">
        <authorList>
            <person name="Ploux O."/>
        </authorList>
    </citation>
    <scope>NUCLEOTIDE SEQUENCE [LARGE SCALE GENOMIC DNA]</scope>
    <source>
        <strain evidence="16 17">UAMH 11012</strain>
    </source>
</reference>
<dbReference type="Pfam" id="PF18402">
    <property type="entry name" value="Thioredoxin_14"/>
    <property type="match status" value="1"/>
</dbReference>
<dbReference type="GO" id="GO:0036503">
    <property type="term" value="P:ERAD pathway"/>
    <property type="evidence" value="ECO:0007669"/>
    <property type="project" value="TreeGrafter"/>
</dbReference>
<dbReference type="InterPro" id="IPR040693">
    <property type="entry name" value="UGGT_TRXL_1"/>
</dbReference>
<feature type="domain" description="UDP-glucose:glycoprotein glucosyltransferase thioredoxin-like" evidence="14">
    <location>
        <begin position="666"/>
        <end position="868"/>
    </location>
</feature>
<dbReference type="InterPro" id="IPR040694">
    <property type="entry name" value="UGGT_TRXL_2"/>
</dbReference>
<dbReference type="PANTHER" id="PTHR11226">
    <property type="entry name" value="UDP-GLUCOSE GLYCOPROTEIN:GLUCOSYLTRANSFERASE"/>
    <property type="match status" value="1"/>
</dbReference>
<evidence type="ECO:0000256" key="5">
    <source>
        <dbReference type="ARBA" id="ARBA00022679"/>
    </source>
</evidence>
<evidence type="ECO:0000256" key="6">
    <source>
        <dbReference type="ARBA" id="ARBA00022729"/>
    </source>
</evidence>
<dbReference type="OrthoDB" id="27683at2759"/>
<comment type="subcellular location">
    <subcellularLocation>
        <location evidence="2">Endoplasmic reticulum lumen</location>
    </subcellularLocation>
</comment>
<dbReference type="Pfam" id="PF18400">
    <property type="entry name" value="Thioredoxin_12"/>
    <property type="match status" value="1"/>
</dbReference>
<dbReference type="InterPro" id="IPR009448">
    <property type="entry name" value="UDP-g_GGtrans"/>
</dbReference>
<dbReference type="GO" id="GO:0018279">
    <property type="term" value="P:protein N-linked glycosylation via asparagine"/>
    <property type="evidence" value="ECO:0007669"/>
    <property type="project" value="TreeGrafter"/>
</dbReference>
<dbReference type="Proteomes" id="UP000184330">
    <property type="component" value="Unassembled WGS sequence"/>
</dbReference>
<keyword evidence="6 10" id="KW-0732">Signal</keyword>
<feature type="signal peptide" evidence="10">
    <location>
        <begin position="1"/>
        <end position="27"/>
    </location>
</feature>
<feature type="domain" description="UGGT thioredoxin-like" evidence="13">
    <location>
        <begin position="410"/>
        <end position="654"/>
    </location>
</feature>
<feature type="domain" description="Glucosyltransferase 24 catalytic" evidence="15">
    <location>
        <begin position="1184"/>
        <end position="1450"/>
    </location>
</feature>